<evidence type="ECO:0000313" key="7">
    <source>
        <dbReference type="Proteomes" id="UP001465668"/>
    </source>
</evidence>
<dbReference type="PANTHER" id="PTHR24305">
    <property type="entry name" value="CYTOCHROME P450"/>
    <property type="match status" value="1"/>
</dbReference>
<gene>
    <name evidence="6" type="ORF">SCAR479_00213</name>
</gene>
<evidence type="ECO:0000256" key="2">
    <source>
        <dbReference type="ARBA" id="ARBA00022617"/>
    </source>
</evidence>
<dbReference type="EMBL" id="JARVKM010000001">
    <property type="protein sequence ID" value="KAK9783654.1"/>
    <property type="molecule type" value="Genomic_DNA"/>
</dbReference>
<dbReference type="Pfam" id="PF00067">
    <property type="entry name" value="p450"/>
    <property type="match status" value="1"/>
</dbReference>
<dbReference type="InterPro" id="IPR036396">
    <property type="entry name" value="Cyt_P450_sf"/>
</dbReference>
<keyword evidence="2" id="KW-0349">Heme</keyword>
<keyword evidence="5" id="KW-0472">Membrane</keyword>
<dbReference type="InterPro" id="IPR002401">
    <property type="entry name" value="Cyt_P450_E_grp-I"/>
</dbReference>
<comment type="similarity">
    <text evidence="1">Belongs to the cytochrome P450 family.</text>
</comment>
<keyword evidence="7" id="KW-1185">Reference proteome</keyword>
<dbReference type="SUPFAM" id="SSF48264">
    <property type="entry name" value="Cytochrome P450"/>
    <property type="match status" value="1"/>
</dbReference>
<evidence type="ECO:0000256" key="1">
    <source>
        <dbReference type="ARBA" id="ARBA00010617"/>
    </source>
</evidence>
<accession>A0ABR2Y8V7</accession>
<keyword evidence="5" id="KW-0812">Transmembrane</keyword>
<dbReference type="PRINTS" id="PR00385">
    <property type="entry name" value="P450"/>
</dbReference>
<dbReference type="Proteomes" id="UP001465668">
    <property type="component" value="Unassembled WGS sequence"/>
</dbReference>
<comment type="caution">
    <text evidence="6">The sequence shown here is derived from an EMBL/GenBank/DDBJ whole genome shotgun (WGS) entry which is preliminary data.</text>
</comment>
<dbReference type="InterPro" id="IPR001128">
    <property type="entry name" value="Cyt_P450"/>
</dbReference>
<sequence>MPSLEQGGPCNVQAATVGVWRPNAAMVIQYTDVFRLLAGIFILWLVYQVLIYPRFLSSLRHLPGPKNDQPLFGQLVSQYRAPSPTQKYLEWSAQWPHAPLIRYRGFFNMEHLLINNVEAHKQVLQTNCYSFKKPSLFARLVKDISGKGLLFSEGFEHKHQRKLIAIFLAKAEDLALHVDAKVQEDGEHGEIEVLSTFSKATIDVIGVSTLGIELRNLKSSKLDMDFLQCYERMFNQSPLSAFISFIDAHIPVRWCLPLEASRGFLQASQEVKRMLIGCIHTRNLELAARKKDAAQEFVSRDLLTYMLEERLDRKLELSDEDILGHLLNFLSAEMTGHETTSVSLTWASYILAARPEIQERLRAEIQAFRYSNIALNYGGVDRLRYLNNFVRELLRVFSPAVVLYREAAEDVTICGIAIPKGTVLTIPPCATNLSKVIWGEDSLEFDPDRWDQVTGDAAGPYGIESFLNGPRTCLGKQYALIEIKVMLVELLSRFNFSKGKALLDLGDEPVPLCNPAVSLRPQGGLKVKIQRLST</sequence>
<feature type="transmembrane region" description="Helical" evidence="5">
    <location>
        <begin position="33"/>
        <end position="52"/>
    </location>
</feature>
<name>A0ABR2Y8V7_9PEZI</name>
<dbReference type="PANTHER" id="PTHR24305:SF166">
    <property type="entry name" value="CYTOCHROME P450 12A4, MITOCHONDRIAL-RELATED"/>
    <property type="match status" value="1"/>
</dbReference>
<reference evidence="6 7" key="1">
    <citation type="submission" date="2024-02" db="EMBL/GenBank/DDBJ databases">
        <title>First draft genome assembly of two strains of Seiridium cardinale.</title>
        <authorList>
            <person name="Emiliani G."/>
            <person name="Scali E."/>
        </authorList>
    </citation>
    <scope>NUCLEOTIDE SEQUENCE [LARGE SCALE GENOMIC DNA]</scope>
    <source>
        <strain evidence="6 7">BM-138-000479</strain>
    </source>
</reference>
<organism evidence="6 7">
    <name type="scientific">Seiridium cardinale</name>
    <dbReference type="NCBI Taxonomy" id="138064"/>
    <lineage>
        <taxon>Eukaryota</taxon>
        <taxon>Fungi</taxon>
        <taxon>Dikarya</taxon>
        <taxon>Ascomycota</taxon>
        <taxon>Pezizomycotina</taxon>
        <taxon>Sordariomycetes</taxon>
        <taxon>Xylariomycetidae</taxon>
        <taxon>Amphisphaeriales</taxon>
        <taxon>Sporocadaceae</taxon>
        <taxon>Seiridium</taxon>
    </lineage>
</organism>
<keyword evidence="4" id="KW-0408">Iron</keyword>
<keyword evidence="3" id="KW-0479">Metal-binding</keyword>
<proteinExistence type="inferred from homology"/>
<dbReference type="PRINTS" id="PR00463">
    <property type="entry name" value="EP450I"/>
</dbReference>
<dbReference type="Gene3D" id="1.10.630.10">
    <property type="entry name" value="Cytochrome P450"/>
    <property type="match status" value="1"/>
</dbReference>
<evidence type="ECO:0000256" key="5">
    <source>
        <dbReference type="SAM" id="Phobius"/>
    </source>
</evidence>
<dbReference type="InterPro" id="IPR050121">
    <property type="entry name" value="Cytochrome_P450_monoxygenase"/>
</dbReference>
<evidence type="ECO:0000256" key="4">
    <source>
        <dbReference type="ARBA" id="ARBA00023004"/>
    </source>
</evidence>
<protein>
    <submittedName>
        <fullName evidence="6">Cytochrome P450 3A5</fullName>
    </submittedName>
</protein>
<evidence type="ECO:0000313" key="6">
    <source>
        <dbReference type="EMBL" id="KAK9783654.1"/>
    </source>
</evidence>
<keyword evidence="5" id="KW-1133">Transmembrane helix</keyword>
<evidence type="ECO:0000256" key="3">
    <source>
        <dbReference type="ARBA" id="ARBA00022723"/>
    </source>
</evidence>